<dbReference type="EMBL" id="MBTG01000056">
    <property type="protein sequence ID" value="OPH47669.1"/>
    <property type="molecule type" value="Genomic_DNA"/>
</dbReference>
<dbReference type="InterPro" id="IPR039143">
    <property type="entry name" value="GNPNAT1-like"/>
</dbReference>
<sequence length="146" mass="16920">MEIIRVTTEDQLKGCFEVRYKVFVDEQQVPEHLEMDEKDESPEACHHFLIVDADKPVATARWYEYQPQTAKMQRVAVLKEYRGQSLGKQILLAMEEQAKELQCTSSILDAQCQAESFYSQLGYQVISEEPFYDAGILHVRMKKPLS</sequence>
<dbReference type="OrthoDB" id="9796171at2"/>
<dbReference type="Pfam" id="PF13673">
    <property type="entry name" value="Acetyltransf_10"/>
    <property type="match status" value="1"/>
</dbReference>
<dbReference type="PROSITE" id="PS51186">
    <property type="entry name" value="GNAT"/>
    <property type="match status" value="1"/>
</dbReference>
<evidence type="ECO:0000313" key="3">
    <source>
        <dbReference type="Proteomes" id="UP000190626"/>
    </source>
</evidence>
<dbReference type="Gene3D" id="3.40.630.30">
    <property type="match status" value="1"/>
</dbReference>
<accession>A0A1V4H9L3</accession>
<protein>
    <submittedName>
        <fullName evidence="2">GCN5 family acetyltransferase</fullName>
    </submittedName>
</protein>
<gene>
    <name evidence="2" type="ORF">BC351_10795</name>
</gene>
<feature type="domain" description="N-acetyltransferase" evidence="1">
    <location>
        <begin position="2"/>
        <end position="146"/>
    </location>
</feature>
<dbReference type="RefSeq" id="WP_079420381.1">
    <property type="nucleotide sequence ID" value="NZ_MBTG01000056.1"/>
</dbReference>
<keyword evidence="3" id="KW-1185">Reference proteome</keyword>
<comment type="caution">
    <text evidence="2">The sequence shown here is derived from an EMBL/GenBank/DDBJ whole genome shotgun (WGS) entry which is preliminary data.</text>
</comment>
<dbReference type="InterPro" id="IPR000182">
    <property type="entry name" value="GNAT_dom"/>
</dbReference>
<reference evidence="3" key="1">
    <citation type="submission" date="2016-07" db="EMBL/GenBank/DDBJ databases">
        <authorList>
            <person name="Florea S."/>
            <person name="Webb J.S."/>
            <person name="Jaromczyk J."/>
            <person name="Schardl C.L."/>
        </authorList>
    </citation>
    <scope>NUCLEOTIDE SEQUENCE [LARGE SCALE GENOMIC DNA]</scope>
    <source>
        <strain evidence="3">CY1</strain>
    </source>
</reference>
<dbReference type="AlphaFoldDB" id="A0A1V4H9L3"/>
<organism evidence="2 3">
    <name type="scientific">Paenibacillus ferrarius</name>
    <dbReference type="NCBI Taxonomy" id="1469647"/>
    <lineage>
        <taxon>Bacteria</taxon>
        <taxon>Bacillati</taxon>
        <taxon>Bacillota</taxon>
        <taxon>Bacilli</taxon>
        <taxon>Bacillales</taxon>
        <taxon>Paenibacillaceae</taxon>
        <taxon>Paenibacillus</taxon>
    </lineage>
</organism>
<evidence type="ECO:0000313" key="2">
    <source>
        <dbReference type="EMBL" id="OPH47669.1"/>
    </source>
</evidence>
<name>A0A1V4H9L3_9BACL</name>
<proteinExistence type="predicted"/>
<dbReference type="STRING" id="1469647.BC351_10795"/>
<dbReference type="GO" id="GO:0004343">
    <property type="term" value="F:glucosamine 6-phosphate N-acetyltransferase activity"/>
    <property type="evidence" value="ECO:0007669"/>
    <property type="project" value="TreeGrafter"/>
</dbReference>
<keyword evidence="2" id="KW-0808">Transferase</keyword>
<dbReference type="InterPro" id="IPR016181">
    <property type="entry name" value="Acyl_CoA_acyltransferase"/>
</dbReference>
<dbReference type="SUPFAM" id="SSF55729">
    <property type="entry name" value="Acyl-CoA N-acyltransferases (Nat)"/>
    <property type="match status" value="1"/>
</dbReference>
<evidence type="ECO:0000259" key="1">
    <source>
        <dbReference type="PROSITE" id="PS51186"/>
    </source>
</evidence>
<dbReference type="PANTHER" id="PTHR13355:SF11">
    <property type="entry name" value="GLUCOSAMINE 6-PHOSPHATE N-ACETYLTRANSFERASE"/>
    <property type="match status" value="1"/>
</dbReference>
<dbReference type="CDD" id="cd04301">
    <property type="entry name" value="NAT_SF"/>
    <property type="match status" value="1"/>
</dbReference>
<dbReference type="Proteomes" id="UP000190626">
    <property type="component" value="Unassembled WGS sequence"/>
</dbReference>
<dbReference type="PANTHER" id="PTHR13355">
    <property type="entry name" value="GLUCOSAMINE 6-PHOSPHATE N-ACETYLTRANSFERASE"/>
    <property type="match status" value="1"/>
</dbReference>